<dbReference type="Proteomes" id="UP001556367">
    <property type="component" value="Unassembled WGS sequence"/>
</dbReference>
<sequence>MSIRWNRQAWCSRCVIFGLIDRADDYLWTYTHFTETPSLSDCLLSKTQRGHTNSRGTEGFEKRLGIGRAHTRRFCESTIFKACQPARPLPSSPTNYRSRSFPVSNSSRSSPSDAPAASCAPSLLQPISIPTENHSLLYTSTSSIVHGFSKVGLGCSRT</sequence>
<feature type="region of interest" description="Disordered" evidence="1">
    <location>
        <begin position="85"/>
        <end position="117"/>
    </location>
</feature>
<proteinExistence type="predicted"/>
<evidence type="ECO:0000313" key="2">
    <source>
        <dbReference type="EMBL" id="KAL0961144.1"/>
    </source>
</evidence>
<evidence type="ECO:0000313" key="3">
    <source>
        <dbReference type="Proteomes" id="UP001556367"/>
    </source>
</evidence>
<name>A0ABR3JZ01_9AGAR</name>
<reference evidence="3" key="1">
    <citation type="submission" date="2024-06" db="EMBL/GenBank/DDBJ databases">
        <title>Multi-omics analyses provide insights into the biosynthesis of the anticancer antibiotic pleurotin in Hohenbuehelia grisea.</title>
        <authorList>
            <person name="Weaver J.A."/>
            <person name="Alberti F."/>
        </authorList>
    </citation>
    <scope>NUCLEOTIDE SEQUENCE [LARGE SCALE GENOMIC DNA]</scope>
    <source>
        <strain evidence="3">T-177</strain>
    </source>
</reference>
<organism evidence="2 3">
    <name type="scientific">Hohenbuehelia grisea</name>
    <dbReference type="NCBI Taxonomy" id="104357"/>
    <lineage>
        <taxon>Eukaryota</taxon>
        <taxon>Fungi</taxon>
        <taxon>Dikarya</taxon>
        <taxon>Basidiomycota</taxon>
        <taxon>Agaricomycotina</taxon>
        <taxon>Agaricomycetes</taxon>
        <taxon>Agaricomycetidae</taxon>
        <taxon>Agaricales</taxon>
        <taxon>Pleurotineae</taxon>
        <taxon>Pleurotaceae</taxon>
        <taxon>Hohenbuehelia</taxon>
    </lineage>
</organism>
<protein>
    <submittedName>
        <fullName evidence="2">Uncharacterized protein</fullName>
    </submittedName>
</protein>
<keyword evidence="3" id="KW-1185">Reference proteome</keyword>
<dbReference type="EMBL" id="JASNQZ010000001">
    <property type="protein sequence ID" value="KAL0961144.1"/>
    <property type="molecule type" value="Genomic_DNA"/>
</dbReference>
<accession>A0ABR3JZ01</accession>
<feature type="compositionally biased region" description="Low complexity" evidence="1">
    <location>
        <begin position="97"/>
        <end position="117"/>
    </location>
</feature>
<comment type="caution">
    <text evidence="2">The sequence shown here is derived from an EMBL/GenBank/DDBJ whole genome shotgun (WGS) entry which is preliminary data.</text>
</comment>
<evidence type="ECO:0000256" key="1">
    <source>
        <dbReference type="SAM" id="MobiDB-lite"/>
    </source>
</evidence>
<gene>
    <name evidence="2" type="ORF">HGRIS_006116</name>
</gene>